<dbReference type="PIRSF" id="PIRSF010244">
    <property type="entry name" value="UCP010244_imp"/>
    <property type="match status" value="1"/>
</dbReference>
<accession>A0ABS4E5P8</accession>
<evidence type="ECO:0000313" key="1">
    <source>
        <dbReference type="EMBL" id="MBP1853270.1"/>
    </source>
</evidence>
<sequence>MSRMGALLLALLSGLIGAALLHIVIVLSVPSFTGQDAYTRAAAEGDFNQFSTLSGERDAAGLMSVDPFIRTAVCHFDLAERAVRLLAPSNHDFWSVSVFDRAANEVFSMNDRTSVGGMLDLVVASSEQVARIRKAANSELASSIIVDMKGGQGYVVLRAMVPQQSFEDEALDFLDSASCLPLSVN</sequence>
<evidence type="ECO:0000313" key="2">
    <source>
        <dbReference type="Proteomes" id="UP000759443"/>
    </source>
</evidence>
<organism evidence="1 2">
    <name type="scientific">Rhizobium halophytocola</name>
    <dbReference type="NCBI Taxonomy" id="735519"/>
    <lineage>
        <taxon>Bacteria</taxon>
        <taxon>Pseudomonadati</taxon>
        <taxon>Pseudomonadota</taxon>
        <taxon>Alphaproteobacteria</taxon>
        <taxon>Hyphomicrobiales</taxon>
        <taxon>Rhizobiaceae</taxon>
        <taxon>Rhizobium/Agrobacterium group</taxon>
        <taxon>Rhizobium</taxon>
    </lineage>
</organism>
<dbReference type="Proteomes" id="UP000759443">
    <property type="component" value="Unassembled WGS sequence"/>
</dbReference>
<keyword evidence="2" id="KW-1185">Reference proteome</keyword>
<dbReference type="InterPro" id="IPR014456">
    <property type="entry name" value="UCP010244_IM"/>
</dbReference>
<comment type="caution">
    <text evidence="1">The sequence shown here is derived from an EMBL/GenBank/DDBJ whole genome shotgun (WGS) entry which is preliminary data.</text>
</comment>
<name>A0ABS4E5P8_9HYPH</name>
<reference evidence="1 2" key="1">
    <citation type="submission" date="2021-03" db="EMBL/GenBank/DDBJ databases">
        <title>Genomic Encyclopedia of Type Strains, Phase IV (KMG-IV): sequencing the most valuable type-strain genomes for metagenomic binning, comparative biology and taxonomic classification.</title>
        <authorList>
            <person name="Goeker M."/>
        </authorList>
    </citation>
    <scope>NUCLEOTIDE SEQUENCE [LARGE SCALE GENOMIC DNA]</scope>
    <source>
        <strain evidence="1 2">DSM 21600</strain>
    </source>
</reference>
<gene>
    <name evidence="1" type="ORF">J2Z17_004731</name>
</gene>
<protein>
    <submittedName>
        <fullName evidence="1">Membrane protein</fullName>
    </submittedName>
</protein>
<proteinExistence type="predicted"/>
<dbReference type="EMBL" id="JAGGJU010000016">
    <property type="protein sequence ID" value="MBP1853270.1"/>
    <property type="molecule type" value="Genomic_DNA"/>
</dbReference>